<dbReference type="EMBL" id="BK015459">
    <property type="protein sequence ID" value="DAE07904.1"/>
    <property type="molecule type" value="Genomic_DNA"/>
</dbReference>
<sequence length="29" mass="3534">MITVIFLNRIHLRIHFHTMFARIVEKIAI</sequence>
<reference evidence="1" key="1">
    <citation type="journal article" date="2021" name="Proc. Natl. Acad. Sci. U.S.A.">
        <title>A Catalog of Tens of Thousands of Viruses from Human Metagenomes Reveals Hidden Associations with Chronic Diseases.</title>
        <authorList>
            <person name="Tisza M.J."/>
            <person name="Buck C.B."/>
        </authorList>
    </citation>
    <scope>NUCLEOTIDE SEQUENCE</scope>
    <source>
        <strain evidence="1">Ct7xv9</strain>
    </source>
</reference>
<accession>A0A8S5PMC8</accession>
<proteinExistence type="predicted"/>
<name>A0A8S5PMC8_9CAUD</name>
<organism evidence="1">
    <name type="scientific">Siphoviridae sp. ct7xv9</name>
    <dbReference type="NCBI Taxonomy" id="2825355"/>
    <lineage>
        <taxon>Viruses</taxon>
        <taxon>Duplodnaviria</taxon>
        <taxon>Heunggongvirae</taxon>
        <taxon>Uroviricota</taxon>
        <taxon>Caudoviricetes</taxon>
    </lineage>
</organism>
<protein>
    <submittedName>
        <fullName evidence="1">Uncharacterized protein</fullName>
    </submittedName>
</protein>
<evidence type="ECO:0000313" key="1">
    <source>
        <dbReference type="EMBL" id="DAE07904.1"/>
    </source>
</evidence>